<dbReference type="EMBL" id="CP030118">
    <property type="protein sequence ID" value="QDL11415.1"/>
    <property type="molecule type" value="Genomic_DNA"/>
</dbReference>
<proteinExistence type="predicted"/>
<protein>
    <submittedName>
        <fullName evidence="2">Nitrogenase</fullName>
    </submittedName>
</protein>
<dbReference type="KEGG" id="bsen:DP114_29095"/>
<keyword evidence="3" id="KW-1185">Reference proteome</keyword>
<evidence type="ECO:0000259" key="1">
    <source>
        <dbReference type="Pfam" id="PF06967"/>
    </source>
</evidence>
<evidence type="ECO:0000313" key="3">
    <source>
        <dbReference type="Proteomes" id="UP000503129"/>
    </source>
</evidence>
<dbReference type="Pfam" id="PF06967">
    <property type="entry name" value="Mo-nitro_C"/>
    <property type="match status" value="1"/>
</dbReference>
<gene>
    <name evidence="2" type="ORF">DP114_29095</name>
</gene>
<accession>A0A856MJ64</accession>
<organism evidence="2 3">
    <name type="scientific">Brasilonema sennae CENA114</name>
    <dbReference type="NCBI Taxonomy" id="415709"/>
    <lineage>
        <taxon>Bacteria</taxon>
        <taxon>Bacillati</taxon>
        <taxon>Cyanobacteriota</taxon>
        <taxon>Cyanophyceae</taxon>
        <taxon>Nostocales</taxon>
        <taxon>Scytonemataceae</taxon>
        <taxon>Brasilonema</taxon>
        <taxon>Bromeliae group (in: Brasilonema)</taxon>
    </lineage>
</organism>
<dbReference type="AlphaFoldDB" id="A0A856MJ64"/>
<reference evidence="2 3" key="1">
    <citation type="submission" date="2018-06" db="EMBL/GenBank/DDBJ databases">
        <title>Comparative genomics of Brasilonema spp. strains.</title>
        <authorList>
            <person name="Alvarenga D.O."/>
            <person name="Fiore M.F."/>
            <person name="Varani A.M."/>
        </authorList>
    </citation>
    <scope>NUCLEOTIDE SEQUENCE [LARGE SCALE GENOMIC DNA]</scope>
    <source>
        <strain evidence="2 3">CENA114</strain>
    </source>
</reference>
<evidence type="ECO:0000313" key="2">
    <source>
        <dbReference type="EMBL" id="QDL11415.1"/>
    </source>
</evidence>
<sequence>MNTHTLDLLLPIRKKLDTIEIQNSKLARLLCRVIPASCPFASDIKLFGNLIIHIPPLCKLNPLYEQLIGLRFRALNYLAHLNSNTSWDENGVRKSRLNR</sequence>
<dbReference type="Proteomes" id="UP000503129">
    <property type="component" value="Chromosome"/>
</dbReference>
<name>A0A856MJ64_9CYAN</name>
<dbReference type="InterPro" id="IPR009717">
    <property type="entry name" value="Mo-dep_Nase_C"/>
</dbReference>
<dbReference type="RefSeq" id="WP_169265352.1">
    <property type="nucleotide sequence ID" value="NZ_CAWOXK010000001.1"/>
</dbReference>
<feature type="domain" description="Mo-dependent nitrogenase C-terminal" evidence="1">
    <location>
        <begin position="9"/>
        <end position="80"/>
    </location>
</feature>